<dbReference type="GO" id="GO:0016627">
    <property type="term" value="F:oxidoreductase activity, acting on the CH-CH group of donors"/>
    <property type="evidence" value="ECO:0007669"/>
    <property type="project" value="TreeGrafter"/>
</dbReference>
<evidence type="ECO:0000256" key="1">
    <source>
        <dbReference type="ARBA" id="ARBA00023002"/>
    </source>
</evidence>
<reference evidence="6" key="3">
    <citation type="journal article" date="2019" name="Int. J. Syst. Evol. Microbiol.">
        <title>The Global Catalogue of Microorganisms (GCM) 10K type strain sequencing project: providing services to taxonomists for standard genome sequencing and annotation.</title>
        <authorList>
            <consortium name="The Broad Institute Genomics Platform"/>
            <consortium name="The Broad Institute Genome Sequencing Center for Infectious Disease"/>
            <person name="Wu L."/>
            <person name="Ma J."/>
        </authorList>
    </citation>
    <scope>NUCLEOTIDE SEQUENCE [LARGE SCALE GENOMIC DNA]</scope>
    <source>
        <strain evidence="6">CCM 7403</strain>
    </source>
</reference>
<evidence type="ECO:0000259" key="2">
    <source>
        <dbReference type="Pfam" id="PF01243"/>
    </source>
</evidence>
<dbReference type="KEGG" id="ndp:E2C04_03125"/>
<dbReference type="InterPro" id="IPR052019">
    <property type="entry name" value="F420H2_bilvrd_red/Heme_oxyg"/>
</dbReference>
<dbReference type="PANTHER" id="PTHR35176:SF6">
    <property type="entry name" value="HEME OXYGENASE HI_0854-RELATED"/>
    <property type="match status" value="1"/>
</dbReference>
<reference evidence="4" key="4">
    <citation type="submission" date="2019-03" db="EMBL/GenBank/DDBJ databases">
        <authorList>
            <person name="Huang Y."/>
        </authorList>
    </citation>
    <scope>NUCLEOTIDE SEQUENCE</scope>
    <source>
        <strain evidence="4">JCM 16608</strain>
    </source>
</reference>
<keyword evidence="6" id="KW-1185">Reference proteome</keyword>
<dbReference type="PANTHER" id="PTHR35176">
    <property type="entry name" value="HEME OXYGENASE HI_0854-RELATED"/>
    <property type="match status" value="1"/>
</dbReference>
<dbReference type="RefSeq" id="WP_135831508.1">
    <property type="nucleotide sequence ID" value="NZ_BMCK01000001.1"/>
</dbReference>
<evidence type="ECO:0000313" key="5">
    <source>
        <dbReference type="Proteomes" id="UP000297025"/>
    </source>
</evidence>
<evidence type="ECO:0000313" key="6">
    <source>
        <dbReference type="Proteomes" id="UP000630594"/>
    </source>
</evidence>
<name>A0A4P7UBW9_9ACTN</name>
<reference evidence="4 5" key="1">
    <citation type="journal article" date="2008" name="Int. J. Syst. Evol. Microbiol.">
        <title>Nocardioides daphniae sp. nov., isolated from Daphnia cucullata (Crustacea: Cladocera).</title>
        <authorList>
            <person name="Toth E.M."/>
            <person name="Keki Z."/>
            <person name="Homonnay Z.G."/>
            <person name="Borsodi A.K."/>
            <person name="Marialigeti K."/>
            <person name="Schumann P."/>
        </authorList>
    </citation>
    <scope>NUCLEOTIDE SEQUENCE [LARGE SCALE GENOMIC DNA]</scope>
    <source>
        <strain evidence="4 5">JCM 16608</strain>
    </source>
</reference>
<dbReference type="EMBL" id="CP038462">
    <property type="protein sequence ID" value="QCC76459.1"/>
    <property type="molecule type" value="Genomic_DNA"/>
</dbReference>
<dbReference type="AlphaFoldDB" id="A0A4P7UBW9"/>
<dbReference type="GO" id="GO:0005829">
    <property type="term" value="C:cytosol"/>
    <property type="evidence" value="ECO:0007669"/>
    <property type="project" value="TreeGrafter"/>
</dbReference>
<evidence type="ECO:0000313" key="4">
    <source>
        <dbReference type="EMBL" id="QCC76459.1"/>
    </source>
</evidence>
<dbReference type="Gene3D" id="2.30.110.10">
    <property type="entry name" value="Electron Transport, Fmn-binding Protein, Chain A"/>
    <property type="match status" value="1"/>
</dbReference>
<dbReference type="GO" id="GO:0070967">
    <property type="term" value="F:coenzyme F420 binding"/>
    <property type="evidence" value="ECO:0007669"/>
    <property type="project" value="TreeGrafter"/>
</dbReference>
<dbReference type="Proteomes" id="UP000630594">
    <property type="component" value="Unassembled WGS sequence"/>
</dbReference>
<dbReference type="SUPFAM" id="SSF50475">
    <property type="entry name" value="FMN-binding split barrel"/>
    <property type="match status" value="1"/>
</dbReference>
<dbReference type="OrthoDB" id="5180813at2"/>
<evidence type="ECO:0000313" key="3">
    <source>
        <dbReference type="EMBL" id="GGD06571.1"/>
    </source>
</evidence>
<dbReference type="Pfam" id="PF01243">
    <property type="entry name" value="PNPOx_N"/>
    <property type="match status" value="1"/>
</dbReference>
<dbReference type="Proteomes" id="UP000297025">
    <property type="component" value="Chromosome"/>
</dbReference>
<sequence>MPPETTGPRPGEKDIEDLAKARMTTADQAELFEAQTECVLSFNQDGLPTAVVMSYQVDEQGHFWCATVEGRRQVRGVDSDPRVALVVSSTGSGLTGRRMVAVRGTATVHRDREVVMDCVRRLAPRLAPEDPDAFVRLLDSPQRVVIEVVPTRVTASHDSTRLAGDGRGGRG</sequence>
<feature type="domain" description="Pyridoxamine 5'-phosphate oxidase N-terminal" evidence="2">
    <location>
        <begin position="29"/>
        <end position="154"/>
    </location>
</feature>
<organism evidence="4 5">
    <name type="scientific">Nocardioides daphniae</name>
    <dbReference type="NCBI Taxonomy" id="402297"/>
    <lineage>
        <taxon>Bacteria</taxon>
        <taxon>Bacillati</taxon>
        <taxon>Actinomycetota</taxon>
        <taxon>Actinomycetes</taxon>
        <taxon>Propionibacteriales</taxon>
        <taxon>Nocardioidaceae</taxon>
        <taxon>Nocardioides</taxon>
    </lineage>
</organism>
<proteinExistence type="predicted"/>
<reference evidence="3" key="2">
    <citation type="journal article" date="2014" name="Int. J. Syst. Evol. Microbiol.">
        <title>Complete genome of a new Firmicutes species belonging to the dominant human colonic microbiota ('Ruminococcus bicirculans') reveals two chromosomes and a selective capacity to utilize plant glucans.</title>
        <authorList>
            <consortium name="NISC Comparative Sequencing Program"/>
            <person name="Wegmann U."/>
            <person name="Louis P."/>
            <person name="Goesmann A."/>
            <person name="Henrissat B."/>
            <person name="Duncan S.H."/>
            <person name="Flint H.J."/>
        </authorList>
    </citation>
    <scope>NUCLEOTIDE SEQUENCE</scope>
    <source>
        <strain evidence="3">CCM 7403</strain>
    </source>
</reference>
<accession>A0A4P7UBW9</accession>
<dbReference type="InterPro" id="IPR011576">
    <property type="entry name" value="Pyridox_Oxase_N"/>
</dbReference>
<gene>
    <name evidence="4" type="ORF">E2C04_03125</name>
    <name evidence="3" type="ORF">GCM10007231_01600</name>
</gene>
<reference evidence="3" key="5">
    <citation type="submission" date="2024-05" db="EMBL/GenBank/DDBJ databases">
        <authorList>
            <person name="Sun Q."/>
            <person name="Sedlacek I."/>
        </authorList>
    </citation>
    <scope>NUCLEOTIDE SEQUENCE</scope>
    <source>
        <strain evidence="3">CCM 7403</strain>
    </source>
</reference>
<protein>
    <recommendedName>
        <fullName evidence="2">Pyridoxamine 5'-phosphate oxidase N-terminal domain-containing protein</fullName>
    </recommendedName>
</protein>
<keyword evidence="1" id="KW-0560">Oxidoreductase</keyword>
<dbReference type="InterPro" id="IPR012349">
    <property type="entry name" value="Split_barrel_FMN-bd"/>
</dbReference>
<dbReference type="EMBL" id="BMCK01000001">
    <property type="protein sequence ID" value="GGD06571.1"/>
    <property type="molecule type" value="Genomic_DNA"/>
</dbReference>